<dbReference type="KEGG" id="buz:AYM40_19415"/>
<dbReference type="CDD" id="cd08152">
    <property type="entry name" value="y4iL_like"/>
    <property type="match status" value="1"/>
</dbReference>
<dbReference type="OrthoDB" id="336698at2"/>
<name>A0A160FP13_9BURK</name>
<gene>
    <name evidence="2" type="ORF">AYM40_19415</name>
</gene>
<dbReference type="SUPFAM" id="SSF56634">
    <property type="entry name" value="Heme-dependent catalase-like"/>
    <property type="match status" value="1"/>
</dbReference>
<dbReference type="Proteomes" id="UP000076852">
    <property type="component" value="Chromosome 1"/>
</dbReference>
<protein>
    <submittedName>
        <fullName evidence="2">Catalase</fullName>
    </submittedName>
</protein>
<sequence length="357" mass="39510">MSHYLKYADSLEVTQMDEDAVSHQIAESMARVGHAVFSRHCHATRNAHARSHGILKGELAIEGLLPAHLAQGLFSKPGRYPVVIRLSSSPGEIGPDSQPAARGFAIKILGVAGNKVLPDDSGHTQDFLLVNSPSIAFGDVRSYQRMQDFLERVEHDPDGMAGAAAKLKRSPDPKLETMLAEVLRANSNHILGETFYSMAAVRFGEYVAKISAAPASDEVRALTGAPVDTRHRPSAFRDIVVDFFRQYGAVYSLRAQLCTDLARMPIENAAVVWDESVSAHQIIARITIPRQEAYSPARQAYGDEVLSFNPWHAIEAHRPLGSIMRIRRKVYEQSSRYRHAVNGEPRREPEDISELPD</sequence>
<evidence type="ECO:0000313" key="3">
    <source>
        <dbReference type="Proteomes" id="UP000076852"/>
    </source>
</evidence>
<dbReference type="PANTHER" id="PTHR36195:SF4">
    <property type="entry name" value="DOMAIN PROTEIN, PUTATIVE (AFU_ORTHOLOGUE AFUA_5G01990)-RELATED"/>
    <property type="match status" value="1"/>
</dbReference>
<dbReference type="InterPro" id="IPR020835">
    <property type="entry name" value="Catalase_sf"/>
</dbReference>
<dbReference type="AlphaFoldDB" id="A0A160FP13"/>
<evidence type="ECO:0000313" key="2">
    <source>
        <dbReference type="EMBL" id="ANB74294.1"/>
    </source>
</evidence>
<keyword evidence="3" id="KW-1185">Reference proteome</keyword>
<comment type="function">
    <text evidence="1">Decomposes hydrogen peroxide into water and oxygen; serves to protect cells from the toxic effects of hydrogen peroxide.</text>
</comment>
<dbReference type="Gene3D" id="2.40.180.10">
    <property type="entry name" value="Catalase core domain"/>
    <property type="match status" value="1"/>
</dbReference>
<organism evidence="2 3">
    <name type="scientific">Paraburkholderia phytofirmans OLGA172</name>
    <dbReference type="NCBI Taxonomy" id="1417228"/>
    <lineage>
        <taxon>Bacteria</taxon>
        <taxon>Pseudomonadati</taxon>
        <taxon>Pseudomonadota</taxon>
        <taxon>Betaproteobacteria</taxon>
        <taxon>Burkholderiales</taxon>
        <taxon>Burkholderiaceae</taxon>
        <taxon>Paraburkholderia</taxon>
    </lineage>
</organism>
<dbReference type="STRING" id="1804984.AYM40_19415"/>
<dbReference type="EMBL" id="CP014578">
    <property type="protein sequence ID" value="ANB74294.1"/>
    <property type="molecule type" value="Genomic_DNA"/>
</dbReference>
<dbReference type="GO" id="GO:0020037">
    <property type="term" value="F:heme binding"/>
    <property type="evidence" value="ECO:0007669"/>
    <property type="project" value="InterPro"/>
</dbReference>
<reference evidence="2 3" key="1">
    <citation type="journal article" date="2016" name="Gene">
        <title>PacBio SMRT assembly of a complex multi-replicon genome reveals chlorocatechol degradative operon in a region of genome plasticity.</title>
        <authorList>
            <person name="Ricker N."/>
            <person name="Shen S.Y."/>
            <person name="Goordial J."/>
            <person name="Jin S."/>
            <person name="Fulthorpe R.R."/>
        </authorList>
    </citation>
    <scope>NUCLEOTIDE SEQUENCE [LARGE SCALE GENOMIC DNA]</scope>
    <source>
        <strain evidence="2 3">OLGA172</strain>
    </source>
</reference>
<proteinExistence type="predicted"/>
<accession>A0A160FP13</accession>
<evidence type="ECO:0000256" key="1">
    <source>
        <dbReference type="ARBA" id="ARBA00002974"/>
    </source>
</evidence>
<dbReference type="PANTHER" id="PTHR36195">
    <property type="entry name" value="DOMAIN PROTEIN, PUTATIVE (AFU_ORTHOLOGUE AFUA_5G01990)-RELATED-RELATED"/>
    <property type="match status" value="1"/>
</dbReference>